<dbReference type="STRING" id="363999.A0A439CM44"/>
<dbReference type="InterPro" id="IPR015422">
    <property type="entry name" value="PyrdxlP-dep_Trfase_small"/>
</dbReference>
<reference evidence="3 4" key="1">
    <citation type="submission" date="2018-12" db="EMBL/GenBank/DDBJ databases">
        <title>Draft genome sequence of Xylaria grammica IHI A82.</title>
        <authorList>
            <person name="Buettner E."/>
            <person name="Kellner H."/>
        </authorList>
    </citation>
    <scope>NUCLEOTIDE SEQUENCE [LARGE SCALE GENOMIC DNA]</scope>
    <source>
        <strain evidence="3 4">IHI A82</strain>
    </source>
</reference>
<keyword evidence="4" id="KW-1185">Reference proteome</keyword>
<accession>A0A439CM44</accession>
<comment type="caution">
    <text evidence="3">The sequence shown here is derived from an EMBL/GenBank/DDBJ whole genome shotgun (WGS) entry which is preliminary data.</text>
</comment>
<evidence type="ECO:0000313" key="3">
    <source>
        <dbReference type="EMBL" id="RWA03238.1"/>
    </source>
</evidence>
<dbReference type="GO" id="GO:0006520">
    <property type="term" value="P:amino acid metabolic process"/>
    <property type="evidence" value="ECO:0007669"/>
    <property type="project" value="TreeGrafter"/>
</dbReference>
<dbReference type="Gene3D" id="3.90.1150.10">
    <property type="entry name" value="Aspartate Aminotransferase, domain 1"/>
    <property type="match status" value="1"/>
</dbReference>
<feature type="domain" description="Aminotransferase class I/classII large" evidence="2">
    <location>
        <begin position="2"/>
        <end position="114"/>
    </location>
</feature>
<evidence type="ECO:0000256" key="1">
    <source>
        <dbReference type="ARBA" id="ARBA00022898"/>
    </source>
</evidence>
<sequence>SLLEDQDYIRSFLATSRARLLHNRLAAESLLSEAGVAFHDRGNAGLFMWIDLGPFLPVAETGGDGWAAQKLIAERLVQAGVVLQSGETYRAPRPGWFRLTFSLDEESMREGIRRRVPLPSARSVVVGALKLGHTTPVLDDVEK</sequence>
<dbReference type="AlphaFoldDB" id="A0A439CM44"/>
<dbReference type="EMBL" id="RYZI01000877">
    <property type="protein sequence ID" value="RWA03238.1"/>
    <property type="molecule type" value="Genomic_DNA"/>
</dbReference>
<dbReference type="Pfam" id="PF00155">
    <property type="entry name" value="Aminotran_1_2"/>
    <property type="match status" value="1"/>
</dbReference>
<protein>
    <recommendedName>
        <fullName evidence="2">Aminotransferase class I/classII large domain-containing protein</fullName>
    </recommendedName>
</protein>
<evidence type="ECO:0000259" key="2">
    <source>
        <dbReference type="Pfam" id="PF00155"/>
    </source>
</evidence>
<feature type="non-terminal residue" evidence="3">
    <location>
        <position position="1"/>
    </location>
</feature>
<dbReference type="GO" id="GO:0008483">
    <property type="term" value="F:transaminase activity"/>
    <property type="evidence" value="ECO:0007669"/>
    <property type="project" value="TreeGrafter"/>
</dbReference>
<organism evidence="3 4">
    <name type="scientific">Xylaria grammica</name>
    <dbReference type="NCBI Taxonomy" id="363999"/>
    <lineage>
        <taxon>Eukaryota</taxon>
        <taxon>Fungi</taxon>
        <taxon>Dikarya</taxon>
        <taxon>Ascomycota</taxon>
        <taxon>Pezizomycotina</taxon>
        <taxon>Sordariomycetes</taxon>
        <taxon>Xylariomycetidae</taxon>
        <taxon>Xylariales</taxon>
        <taxon>Xylariaceae</taxon>
        <taxon>Xylaria</taxon>
    </lineage>
</organism>
<dbReference type="PANTHER" id="PTHR43795:SF39">
    <property type="entry name" value="AMINOTRANSFERASE CLASS I_CLASSII DOMAIN-CONTAINING PROTEIN"/>
    <property type="match status" value="1"/>
</dbReference>
<dbReference type="PANTHER" id="PTHR43795">
    <property type="entry name" value="BIFUNCTIONAL ASPARTATE AMINOTRANSFERASE AND GLUTAMATE/ASPARTATE-PREPHENATE AMINOTRANSFERASE-RELATED"/>
    <property type="match status" value="1"/>
</dbReference>
<gene>
    <name evidence="3" type="ORF">EKO27_g11869</name>
</gene>
<proteinExistence type="predicted"/>
<dbReference type="Proteomes" id="UP000286045">
    <property type="component" value="Unassembled WGS sequence"/>
</dbReference>
<dbReference type="GO" id="GO:0030170">
    <property type="term" value="F:pyridoxal phosphate binding"/>
    <property type="evidence" value="ECO:0007669"/>
    <property type="project" value="InterPro"/>
</dbReference>
<evidence type="ECO:0000313" key="4">
    <source>
        <dbReference type="Proteomes" id="UP000286045"/>
    </source>
</evidence>
<dbReference type="InterPro" id="IPR050478">
    <property type="entry name" value="Ethylene_sulfur-biosynth"/>
</dbReference>
<dbReference type="SUPFAM" id="SSF53383">
    <property type="entry name" value="PLP-dependent transferases"/>
    <property type="match status" value="1"/>
</dbReference>
<keyword evidence="1" id="KW-0663">Pyridoxal phosphate</keyword>
<dbReference type="InterPro" id="IPR004839">
    <property type="entry name" value="Aminotransferase_I/II_large"/>
</dbReference>
<dbReference type="InterPro" id="IPR015424">
    <property type="entry name" value="PyrdxlP-dep_Trfase"/>
</dbReference>
<name>A0A439CM44_9PEZI</name>